<dbReference type="NCBIfam" id="NF009732">
    <property type="entry name" value="PRK13255.1"/>
    <property type="match status" value="1"/>
</dbReference>
<evidence type="ECO:0000256" key="9">
    <source>
        <dbReference type="HAMAP-Rule" id="MF_00812"/>
    </source>
</evidence>
<keyword evidence="5 9" id="KW-0963">Cytoplasm</keyword>
<dbReference type="AlphaFoldDB" id="A0A239J596"/>
<dbReference type="GO" id="GO:0005737">
    <property type="term" value="C:cytoplasm"/>
    <property type="evidence" value="ECO:0007669"/>
    <property type="project" value="UniProtKB-SubCell"/>
</dbReference>
<dbReference type="Pfam" id="PF05724">
    <property type="entry name" value="TPMT"/>
    <property type="match status" value="1"/>
</dbReference>
<evidence type="ECO:0000256" key="2">
    <source>
        <dbReference type="ARBA" id="ARBA00004496"/>
    </source>
</evidence>
<dbReference type="InterPro" id="IPR029063">
    <property type="entry name" value="SAM-dependent_MTases_sf"/>
</dbReference>
<proteinExistence type="inferred from homology"/>
<dbReference type="Proteomes" id="UP000242915">
    <property type="component" value="Unassembled WGS sequence"/>
</dbReference>
<feature type="binding site" evidence="9">
    <location>
        <position position="45"/>
    </location>
    <ligand>
        <name>S-adenosyl-L-methionine</name>
        <dbReference type="ChEBI" id="CHEBI:59789"/>
    </ligand>
</feature>
<feature type="binding site" evidence="9">
    <location>
        <position position="66"/>
    </location>
    <ligand>
        <name>S-adenosyl-L-methionine</name>
        <dbReference type="ChEBI" id="CHEBI:59789"/>
    </ligand>
</feature>
<dbReference type="InterPro" id="IPR022474">
    <property type="entry name" value="Thiopur_S-MeTfrase_Se/Te_detox"/>
</dbReference>
<dbReference type="FunFam" id="3.40.50.150:FF:000101">
    <property type="entry name" value="Thiopurine S-methyltransferase"/>
    <property type="match status" value="1"/>
</dbReference>
<dbReference type="Gene3D" id="3.40.50.150">
    <property type="entry name" value="Vaccinia Virus protein VP39"/>
    <property type="match status" value="1"/>
</dbReference>
<comment type="similarity">
    <text evidence="3 9">Belongs to the class I-like SAM-binding methyltransferase superfamily. TPMT family.</text>
</comment>
<dbReference type="PIRSF" id="PIRSF023956">
    <property type="entry name" value="Thiopurine_S-methyltransferase"/>
    <property type="match status" value="1"/>
</dbReference>
<dbReference type="SUPFAM" id="SSF53335">
    <property type="entry name" value="S-adenosyl-L-methionine-dependent methyltransferases"/>
    <property type="match status" value="1"/>
</dbReference>
<dbReference type="GO" id="GO:0008119">
    <property type="term" value="F:thiopurine S-methyltransferase activity"/>
    <property type="evidence" value="ECO:0007669"/>
    <property type="project" value="UniProtKB-UniRule"/>
</dbReference>
<accession>A0A239J596</accession>
<evidence type="ECO:0000256" key="8">
    <source>
        <dbReference type="ARBA" id="ARBA00022691"/>
    </source>
</evidence>
<dbReference type="PANTHER" id="PTHR10259">
    <property type="entry name" value="THIOPURINE S-METHYLTRANSFERASE"/>
    <property type="match status" value="1"/>
</dbReference>
<dbReference type="InterPro" id="IPR025835">
    <property type="entry name" value="Thiopurine_S-MeTrfase"/>
</dbReference>
<evidence type="ECO:0000313" key="11">
    <source>
        <dbReference type="Proteomes" id="UP000242915"/>
    </source>
</evidence>
<dbReference type="RefSeq" id="WP_089361112.1">
    <property type="nucleotide sequence ID" value="NZ_FZOG01000007.1"/>
</dbReference>
<comment type="catalytic activity">
    <reaction evidence="1 9">
        <text>S-adenosyl-L-methionine + a thiopurine = S-adenosyl-L-homocysteine + a thiopurine S-methylether.</text>
        <dbReference type="EC" id="2.1.1.67"/>
    </reaction>
</comment>
<evidence type="ECO:0000256" key="5">
    <source>
        <dbReference type="ARBA" id="ARBA00022490"/>
    </source>
</evidence>
<comment type="subcellular location">
    <subcellularLocation>
        <location evidence="2 9">Cytoplasm</location>
    </subcellularLocation>
</comment>
<evidence type="ECO:0000256" key="4">
    <source>
        <dbReference type="ARBA" id="ARBA00011905"/>
    </source>
</evidence>
<dbReference type="InterPro" id="IPR008854">
    <property type="entry name" value="TPMT"/>
</dbReference>
<name>A0A239J596_9PSED</name>
<dbReference type="NCBIfam" id="TIGR03840">
    <property type="entry name" value="TMPT_Se_Te"/>
    <property type="match status" value="1"/>
</dbReference>
<dbReference type="EMBL" id="FZOG01000007">
    <property type="protein sequence ID" value="SNS99824.1"/>
    <property type="molecule type" value="Genomic_DNA"/>
</dbReference>
<evidence type="ECO:0000256" key="1">
    <source>
        <dbReference type="ARBA" id="ARBA00000903"/>
    </source>
</evidence>
<keyword evidence="6 9" id="KW-0489">Methyltransferase</keyword>
<dbReference type="PANTHER" id="PTHR10259:SF11">
    <property type="entry name" value="THIOPURINE S-METHYLTRANSFERASE"/>
    <property type="match status" value="1"/>
</dbReference>
<feature type="binding site" evidence="9">
    <location>
        <position position="10"/>
    </location>
    <ligand>
        <name>S-adenosyl-L-methionine</name>
        <dbReference type="ChEBI" id="CHEBI:59789"/>
    </ligand>
</feature>
<dbReference type="GO" id="GO:0032259">
    <property type="term" value="P:methylation"/>
    <property type="evidence" value="ECO:0007669"/>
    <property type="project" value="UniProtKB-KW"/>
</dbReference>
<dbReference type="GO" id="GO:0010038">
    <property type="term" value="P:response to metal ion"/>
    <property type="evidence" value="ECO:0007669"/>
    <property type="project" value="InterPro"/>
</dbReference>
<keyword evidence="8 9" id="KW-0949">S-adenosyl-L-methionine</keyword>
<evidence type="ECO:0000256" key="6">
    <source>
        <dbReference type="ARBA" id="ARBA00022603"/>
    </source>
</evidence>
<gene>
    <name evidence="9" type="primary">tpm</name>
    <name evidence="10" type="ORF">SAMN05216255_4144</name>
</gene>
<evidence type="ECO:0000313" key="10">
    <source>
        <dbReference type="EMBL" id="SNS99824.1"/>
    </source>
</evidence>
<dbReference type="EC" id="2.1.1.67" evidence="4 9"/>
<organism evidence="10 11">
    <name type="scientific">Pseudomonas segetis</name>
    <dbReference type="NCBI Taxonomy" id="298908"/>
    <lineage>
        <taxon>Bacteria</taxon>
        <taxon>Pseudomonadati</taxon>
        <taxon>Pseudomonadota</taxon>
        <taxon>Gammaproteobacteria</taxon>
        <taxon>Pseudomonadales</taxon>
        <taxon>Pseudomonadaceae</taxon>
        <taxon>Pseudomonas</taxon>
    </lineage>
</organism>
<sequence length="216" mass="24631">MQADFWQARWENNEIGFHAKQINGYLQDNWSALGLQAGDQVFVPLCGKSLDLTWLAAQGLRVTGVELSHIAVEAFFAEQQLEPSITQEGAFKVYRAGSIEIYCGDFFEFDANLVENCKGFYDRAALIALPTEMRARYVQHMRSILPIGCQGILVTLIYDQAKMDGPPFSVADEEVERLFSSGWQCQHLRTEDAFNRRFADRGLETLEESVYRLRRC</sequence>
<evidence type="ECO:0000256" key="3">
    <source>
        <dbReference type="ARBA" id="ARBA00008145"/>
    </source>
</evidence>
<keyword evidence="7 9" id="KW-0808">Transferase</keyword>
<dbReference type="HAMAP" id="MF_00812">
    <property type="entry name" value="Thiopur_methtran"/>
    <property type="match status" value="1"/>
</dbReference>
<dbReference type="PROSITE" id="PS51585">
    <property type="entry name" value="SAM_MT_TPMT"/>
    <property type="match status" value="1"/>
</dbReference>
<feature type="binding site" evidence="9">
    <location>
        <position position="123"/>
    </location>
    <ligand>
        <name>S-adenosyl-L-methionine</name>
        <dbReference type="ChEBI" id="CHEBI:59789"/>
    </ligand>
</feature>
<keyword evidence="11" id="KW-1185">Reference proteome</keyword>
<protein>
    <recommendedName>
        <fullName evidence="4 9">Thiopurine S-methyltransferase</fullName>
        <ecNumber evidence="4 9">2.1.1.67</ecNumber>
    </recommendedName>
    <alternativeName>
        <fullName evidence="9">Thiopurine methyltransferase</fullName>
    </alternativeName>
</protein>
<evidence type="ECO:0000256" key="7">
    <source>
        <dbReference type="ARBA" id="ARBA00022679"/>
    </source>
</evidence>
<reference evidence="11" key="1">
    <citation type="submission" date="2017-06" db="EMBL/GenBank/DDBJ databases">
        <authorList>
            <person name="Varghese N."/>
            <person name="Submissions S."/>
        </authorList>
    </citation>
    <scope>NUCLEOTIDE SEQUENCE [LARGE SCALE GENOMIC DNA]</scope>
    <source>
        <strain evidence="11">CIP 108523</strain>
    </source>
</reference>